<evidence type="ECO:0000256" key="17">
    <source>
        <dbReference type="PIRSR" id="PIRSR001619-1"/>
    </source>
</evidence>
<dbReference type="SUPFAM" id="SSF102114">
    <property type="entry name" value="Radical SAM enzymes"/>
    <property type="match status" value="1"/>
</dbReference>
<feature type="binding site" evidence="16 17">
    <location>
        <position position="198"/>
    </location>
    <ligand>
        <name>[2Fe-2S] cluster</name>
        <dbReference type="ChEBI" id="CHEBI:190135"/>
    </ligand>
</feature>
<gene>
    <name evidence="16 19" type="primary">bioB</name>
    <name evidence="19" type="ORF">K8V65_06540</name>
</gene>
<dbReference type="AlphaFoldDB" id="A0A921HQQ8"/>
<feature type="binding site" evidence="16 17">
    <location>
        <position position="69"/>
    </location>
    <ligand>
        <name>[4Fe-4S] cluster</name>
        <dbReference type="ChEBI" id="CHEBI:49883"/>
        <note>4Fe-4S-S-AdoMet</note>
    </ligand>
</feature>
<dbReference type="Pfam" id="PF06968">
    <property type="entry name" value="BATS"/>
    <property type="match status" value="1"/>
</dbReference>
<evidence type="ECO:0000259" key="18">
    <source>
        <dbReference type="PROSITE" id="PS51918"/>
    </source>
</evidence>
<dbReference type="GO" id="GO:0005506">
    <property type="term" value="F:iron ion binding"/>
    <property type="evidence" value="ECO:0007669"/>
    <property type="project" value="UniProtKB-UniRule"/>
</dbReference>
<evidence type="ECO:0000256" key="13">
    <source>
        <dbReference type="ARBA" id="ARBA00051157"/>
    </source>
</evidence>
<dbReference type="SFLD" id="SFLDS00029">
    <property type="entry name" value="Radical_SAM"/>
    <property type="match status" value="1"/>
</dbReference>
<evidence type="ECO:0000256" key="5">
    <source>
        <dbReference type="ARBA" id="ARBA00022485"/>
    </source>
</evidence>
<evidence type="ECO:0000256" key="2">
    <source>
        <dbReference type="ARBA" id="ARBA00010765"/>
    </source>
</evidence>
<evidence type="ECO:0000256" key="7">
    <source>
        <dbReference type="ARBA" id="ARBA00022691"/>
    </source>
</evidence>
<evidence type="ECO:0000256" key="4">
    <source>
        <dbReference type="ARBA" id="ARBA00012236"/>
    </source>
</evidence>
<keyword evidence="9 16" id="KW-0479">Metal-binding</keyword>
<comment type="pathway">
    <text evidence="1 16">Cofactor biosynthesis; biotin biosynthesis; biotin from 7,8-diaminononanoate: step 2/2.</text>
</comment>
<dbReference type="PANTHER" id="PTHR22976:SF2">
    <property type="entry name" value="BIOTIN SYNTHASE, MITOCHONDRIAL"/>
    <property type="match status" value="1"/>
</dbReference>
<evidence type="ECO:0000256" key="14">
    <source>
        <dbReference type="ARBA" id="ARBA00057568"/>
    </source>
</evidence>
<dbReference type="EMBL" id="DYVR01000179">
    <property type="protein sequence ID" value="HJF85301.1"/>
    <property type="molecule type" value="Genomic_DNA"/>
</dbReference>
<feature type="binding site" evidence="16 17">
    <location>
        <position position="138"/>
    </location>
    <ligand>
        <name>[2Fe-2S] cluster</name>
        <dbReference type="ChEBI" id="CHEBI:190135"/>
    </ligand>
</feature>
<keyword evidence="10 16" id="KW-0093">Biotin biosynthesis</keyword>
<dbReference type="SMART" id="SM00876">
    <property type="entry name" value="BATS"/>
    <property type="match status" value="1"/>
</dbReference>
<comment type="subunit">
    <text evidence="3 16">Homodimer.</text>
</comment>
<dbReference type="EC" id="2.8.1.6" evidence="4 16"/>
<evidence type="ECO:0000256" key="16">
    <source>
        <dbReference type="HAMAP-Rule" id="MF_01694"/>
    </source>
</evidence>
<feature type="binding site" evidence="16 17">
    <location>
        <position position="66"/>
    </location>
    <ligand>
        <name>[4Fe-4S] cluster</name>
        <dbReference type="ChEBI" id="CHEBI:49883"/>
        <note>4Fe-4S-S-AdoMet</note>
    </ligand>
</feature>
<dbReference type="NCBIfam" id="TIGR00433">
    <property type="entry name" value="bioB"/>
    <property type="match status" value="1"/>
</dbReference>
<dbReference type="GO" id="GO:0051539">
    <property type="term" value="F:4 iron, 4 sulfur cluster binding"/>
    <property type="evidence" value="ECO:0007669"/>
    <property type="project" value="UniProtKB-KW"/>
</dbReference>
<evidence type="ECO:0000313" key="20">
    <source>
        <dbReference type="Proteomes" id="UP000780768"/>
    </source>
</evidence>
<evidence type="ECO:0000256" key="1">
    <source>
        <dbReference type="ARBA" id="ARBA00004942"/>
    </source>
</evidence>
<dbReference type="InterPro" id="IPR002684">
    <property type="entry name" value="Biotin_synth/BioAB"/>
</dbReference>
<dbReference type="GO" id="GO:0051537">
    <property type="term" value="F:2 iron, 2 sulfur cluster binding"/>
    <property type="evidence" value="ECO:0007669"/>
    <property type="project" value="UniProtKB-KW"/>
</dbReference>
<dbReference type="SMART" id="SM00729">
    <property type="entry name" value="Elp3"/>
    <property type="match status" value="1"/>
</dbReference>
<sequence length="320" mass="35122">MSYIEELKNKILGGYEINKAEAVKLSDEPLEDLAKAANEIRQYFCGDKFDICTIINGKSGRCSEDCKYCAQSAHYKTNVETYPLLDTEPILREAQYNYNKGVMRYSVVTSGRALSDAEVDKLAESLSKVHEQCPVKLCVSGGLLNEAQFKKLHDAGVERVHNNLESSRHHFSQVCTTHAFADKVNAIKAAQKAGMDVCSGGIMGIGETMEDRVDMALELRSLGINSVPVNILNPIAGTPYEHNKRLSDEEILRIIAIYRFILPKAFIRLAGGRGLLADKGRACFKAGANAAISGDMLTTSGISIDTDMQMIAELGFKCEI</sequence>
<protein>
    <recommendedName>
        <fullName evidence="15 16">Biotin synthase</fullName>
        <ecNumber evidence="4 16">2.8.1.6</ecNumber>
    </recommendedName>
</protein>
<evidence type="ECO:0000256" key="12">
    <source>
        <dbReference type="ARBA" id="ARBA00023014"/>
    </source>
</evidence>
<dbReference type="FunFam" id="3.20.20.70:FF:000026">
    <property type="entry name" value="Biotin synthase"/>
    <property type="match status" value="1"/>
</dbReference>
<feature type="binding site" evidence="16 17">
    <location>
        <position position="268"/>
    </location>
    <ligand>
        <name>[2Fe-2S] cluster</name>
        <dbReference type="ChEBI" id="CHEBI:190135"/>
    </ligand>
</feature>
<feature type="binding site" evidence="16 17">
    <location>
        <position position="62"/>
    </location>
    <ligand>
        <name>[4Fe-4S] cluster</name>
        <dbReference type="ChEBI" id="CHEBI:49883"/>
        <note>4Fe-4S-S-AdoMet</note>
    </ligand>
</feature>
<proteinExistence type="inferred from homology"/>
<comment type="cofactor">
    <cofactor evidence="17">
        <name>[2Fe-2S] cluster</name>
        <dbReference type="ChEBI" id="CHEBI:190135"/>
    </cofactor>
    <text evidence="17">Binds 1 [2Fe-2S] cluster. The cluster is coordinated with 3 cysteines and 1 arginine.</text>
</comment>
<dbReference type="SFLD" id="SFLDG01060">
    <property type="entry name" value="BATS_domain_containing"/>
    <property type="match status" value="1"/>
</dbReference>
<comment type="similarity">
    <text evidence="2 16">Belongs to the radical SAM superfamily. Biotin synthase family.</text>
</comment>
<comment type="caution">
    <text evidence="19">The sequence shown here is derived from an EMBL/GenBank/DDBJ whole genome shotgun (WGS) entry which is preliminary data.</text>
</comment>
<dbReference type="GO" id="GO:0004076">
    <property type="term" value="F:biotin synthase activity"/>
    <property type="evidence" value="ECO:0007669"/>
    <property type="project" value="UniProtKB-UniRule"/>
</dbReference>
<keyword evidence="5 16" id="KW-0004">4Fe-4S</keyword>
<dbReference type="InterPro" id="IPR013785">
    <property type="entry name" value="Aldolase_TIM"/>
</dbReference>
<evidence type="ECO:0000256" key="6">
    <source>
        <dbReference type="ARBA" id="ARBA00022679"/>
    </source>
</evidence>
<name>A0A921HQQ8_9FIRM</name>
<evidence type="ECO:0000256" key="8">
    <source>
        <dbReference type="ARBA" id="ARBA00022714"/>
    </source>
</evidence>
<comment type="cofactor">
    <cofactor evidence="16 17">
        <name>[4Fe-4S] cluster</name>
        <dbReference type="ChEBI" id="CHEBI:49883"/>
    </cofactor>
    <text evidence="16 17">Binds 1 [4Fe-4S] cluster. The cluster is coordinated with 3 cysteines and an exchangeable S-adenosyl-L-methionine.</text>
</comment>
<evidence type="ECO:0000256" key="9">
    <source>
        <dbReference type="ARBA" id="ARBA00022723"/>
    </source>
</evidence>
<feature type="binding site" evidence="16 17">
    <location>
        <position position="106"/>
    </location>
    <ligand>
        <name>[2Fe-2S] cluster</name>
        <dbReference type="ChEBI" id="CHEBI:190135"/>
    </ligand>
</feature>
<feature type="domain" description="Radical SAM core" evidence="18">
    <location>
        <begin position="44"/>
        <end position="273"/>
    </location>
</feature>
<dbReference type="InterPro" id="IPR058240">
    <property type="entry name" value="rSAM_sf"/>
</dbReference>
<dbReference type="InterPro" id="IPR007197">
    <property type="entry name" value="rSAM"/>
</dbReference>
<evidence type="ECO:0000256" key="11">
    <source>
        <dbReference type="ARBA" id="ARBA00023004"/>
    </source>
</evidence>
<evidence type="ECO:0000256" key="3">
    <source>
        <dbReference type="ARBA" id="ARBA00011738"/>
    </source>
</evidence>
<reference evidence="19" key="1">
    <citation type="journal article" date="2021" name="PeerJ">
        <title>Extensive microbial diversity within the chicken gut microbiome revealed by metagenomics and culture.</title>
        <authorList>
            <person name="Gilroy R."/>
            <person name="Ravi A."/>
            <person name="Getino M."/>
            <person name="Pursley I."/>
            <person name="Horton D.L."/>
            <person name="Alikhan N.F."/>
            <person name="Baker D."/>
            <person name="Gharbi K."/>
            <person name="Hall N."/>
            <person name="Watson M."/>
            <person name="Adriaenssens E.M."/>
            <person name="Foster-Nyarko E."/>
            <person name="Jarju S."/>
            <person name="Secka A."/>
            <person name="Antonio M."/>
            <person name="Oren A."/>
            <person name="Chaudhuri R.R."/>
            <person name="La Ragione R."/>
            <person name="Hildebrand F."/>
            <person name="Pallen M.J."/>
        </authorList>
    </citation>
    <scope>NUCLEOTIDE SEQUENCE</scope>
    <source>
        <strain evidence="19">7318</strain>
    </source>
</reference>
<comment type="cofactor">
    <cofactor evidence="16">
        <name>[2Fe-2S] cluster</name>
        <dbReference type="ChEBI" id="CHEBI:190135"/>
    </cofactor>
    <text evidence="16">Binds 1 [2Fe-2S] cluster. The cluster is coordinated with 3 cysteines and 1 arginine.</text>
</comment>
<accession>A0A921HQQ8</accession>
<evidence type="ECO:0000256" key="15">
    <source>
        <dbReference type="ARBA" id="ARBA00070199"/>
    </source>
</evidence>
<comment type="function">
    <text evidence="14 16">Catalyzes the conversion of dethiobiotin (DTB) to biotin by the insertion of a sulfur atom into dethiobiotin via a radical-based mechanism.</text>
</comment>
<dbReference type="PIRSF" id="PIRSF001619">
    <property type="entry name" value="Biotin_synth"/>
    <property type="match status" value="1"/>
</dbReference>
<dbReference type="SFLD" id="SFLDG01278">
    <property type="entry name" value="biotin_synthase_like"/>
    <property type="match status" value="1"/>
</dbReference>
<organism evidence="19 20">
    <name type="scientific">Megamonas hypermegale</name>
    <dbReference type="NCBI Taxonomy" id="158847"/>
    <lineage>
        <taxon>Bacteria</taxon>
        <taxon>Bacillati</taxon>
        <taxon>Bacillota</taxon>
        <taxon>Negativicutes</taxon>
        <taxon>Selenomonadales</taxon>
        <taxon>Selenomonadaceae</taxon>
        <taxon>Megamonas</taxon>
    </lineage>
</organism>
<dbReference type="InterPro" id="IPR024177">
    <property type="entry name" value="Biotin_synthase"/>
</dbReference>
<keyword evidence="11 16" id="KW-0408">Iron</keyword>
<evidence type="ECO:0000313" key="19">
    <source>
        <dbReference type="EMBL" id="HJF85301.1"/>
    </source>
</evidence>
<keyword evidence="8 16" id="KW-0001">2Fe-2S</keyword>
<dbReference type="Pfam" id="PF04055">
    <property type="entry name" value="Radical_SAM"/>
    <property type="match status" value="1"/>
</dbReference>
<dbReference type="InterPro" id="IPR010722">
    <property type="entry name" value="BATS_dom"/>
</dbReference>
<comment type="catalytic activity">
    <reaction evidence="13 16">
        <text>(4R,5S)-dethiobiotin + (sulfur carrier)-SH + 2 reduced [2Fe-2S]-[ferredoxin] + 2 S-adenosyl-L-methionine = (sulfur carrier)-H + biotin + 2 5'-deoxyadenosine + 2 L-methionine + 2 oxidized [2Fe-2S]-[ferredoxin]</text>
        <dbReference type="Rhea" id="RHEA:22060"/>
        <dbReference type="Rhea" id="RHEA-COMP:10000"/>
        <dbReference type="Rhea" id="RHEA-COMP:10001"/>
        <dbReference type="Rhea" id="RHEA-COMP:14737"/>
        <dbReference type="Rhea" id="RHEA-COMP:14739"/>
        <dbReference type="ChEBI" id="CHEBI:17319"/>
        <dbReference type="ChEBI" id="CHEBI:29917"/>
        <dbReference type="ChEBI" id="CHEBI:33737"/>
        <dbReference type="ChEBI" id="CHEBI:33738"/>
        <dbReference type="ChEBI" id="CHEBI:57586"/>
        <dbReference type="ChEBI" id="CHEBI:57844"/>
        <dbReference type="ChEBI" id="CHEBI:59789"/>
        <dbReference type="ChEBI" id="CHEBI:64428"/>
        <dbReference type="ChEBI" id="CHEBI:149473"/>
        <dbReference type="EC" id="2.8.1.6"/>
    </reaction>
</comment>
<evidence type="ECO:0000256" key="10">
    <source>
        <dbReference type="ARBA" id="ARBA00022756"/>
    </source>
</evidence>
<dbReference type="PROSITE" id="PS51918">
    <property type="entry name" value="RADICAL_SAM"/>
    <property type="match status" value="1"/>
</dbReference>
<keyword evidence="12 16" id="KW-0411">Iron-sulfur</keyword>
<dbReference type="Proteomes" id="UP000780768">
    <property type="component" value="Unassembled WGS sequence"/>
</dbReference>
<dbReference type="HAMAP" id="MF_01694">
    <property type="entry name" value="BioB"/>
    <property type="match status" value="1"/>
</dbReference>
<dbReference type="Gene3D" id="3.20.20.70">
    <property type="entry name" value="Aldolase class I"/>
    <property type="match status" value="1"/>
</dbReference>
<dbReference type="InterPro" id="IPR006638">
    <property type="entry name" value="Elp3/MiaA/NifB-like_rSAM"/>
</dbReference>
<dbReference type="CDD" id="cd01335">
    <property type="entry name" value="Radical_SAM"/>
    <property type="match status" value="1"/>
</dbReference>
<dbReference type="PANTHER" id="PTHR22976">
    <property type="entry name" value="BIOTIN SYNTHASE"/>
    <property type="match status" value="1"/>
</dbReference>
<reference evidence="19" key="2">
    <citation type="submission" date="2021-09" db="EMBL/GenBank/DDBJ databases">
        <authorList>
            <person name="Gilroy R."/>
        </authorList>
    </citation>
    <scope>NUCLEOTIDE SEQUENCE</scope>
    <source>
        <strain evidence="19">7318</strain>
    </source>
</reference>
<dbReference type="GO" id="GO:0009102">
    <property type="term" value="P:biotin biosynthetic process"/>
    <property type="evidence" value="ECO:0007669"/>
    <property type="project" value="UniProtKB-UniRule"/>
</dbReference>
<keyword evidence="7 16" id="KW-0949">S-adenosyl-L-methionine</keyword>
<keyword evidence="6 16" id="KW-0808">Transferase</keyword>